<name>A0A538SWQ4_UNCEI</name>
<comment type="caution">
    <text evidence="1">The sequence shown here is derived from an EMBL/GenBank/DDBJ whole genome shotgun (WGS) entry which is preliminary data.</text>
</comment>
<reference evidence="1 2" key="1">
    <citation type="journal article" date="2019" name="Nat. Microbiol.">
        <title>Mediterranean grassland soil C-N compound turnover is dependent on rainfall and depth, and is mediated by genomically divergent microorganisms.</title>
        <authorList>
            <person name="Diamond S."/>
            <person name="Andeer P.F."/>
            <person name="Li Z."/>
            <person name="Crits-Christoph A."/>
            <person name="Burstein D."/>
            <person name="Anantharaman K."/>
            <person name="Lane K.R."/>
            <person name="Thomas B.C."/>
            <person name="Pan C."/>
            <person name="Northen T.R."/>
            <person name="Banfield J.F."/>
        </authorList>
    </citation>
    <scope>NUCLEOTIDE SEQUENCE [LARGE SCALE GENOMIC DNA]</scope>
    <source>
        <strain evidence="1">WS_4</strain>
    </source>
</reference>
<dbReference type="AlphaFoldDB" id="A0A538SWQ4"/>
<dbReference type="PANTHER" id="PTHR11669">
    <property type="entry name" value="REPLICATION FACTOR C / DNA POLYMERASE III GAMMA-TAU SUBUNIT"/>
    <property type="match status" value="1"/>
</dbReference>
<protein>
    <recommendedName>
        <fullName evidence="3">DNA polymerase III subunit delta</fullName>
    </recommendedName>
</protein>
<dbReference type="EMBL" id="VBOU01000013">
    <property type="protein sequence ID" value="TMQ55827.1"/>
    <property type="molecule type" value="Genomic_DNA"/>
</dbReference>
<proteinExistence type="predicted"/>
<dbReference type="InterPro" id="IPR027417">
    <property type="entry name" value="P-loop_NTPase"/>
</dbReference>
<gene>
    <name evidence="1" type="ORF">E6K74_02010</name>
</gene>
<evidence type="ECO:0008006" key="3">
    <source>
        <dbReference type="Google" id="ProtNLM"/>
    </source>
</evidence>
<dbReference type="Gene3D" id="3.40.50.300">
    <property type="entry name" value="P-loop containing nucleotide triphosphate hydrolases"/>
    <property type="match status" value="1"/>
</dbReference>
<dbReference type="Pfam" id="PF13177">
    <property type="entry name" value="DNA_pol3_delta2"/>
    <property type="match status" value="1"/>
</dbReference>
<dbReference type="InterPro" id="IPR050238">
    <property type="entry name" value="DNA_Rep/Repair_Clamp_Loader"/>
</dbReference>
<dbReference type="GO" id="GO:0006261">
    <property type="term" value="P:DNA-templated DNA replication"/>
    <property type="evidence" value="ECO:0007669"/>
    <property type="project" value="TreeGrafter"/>
</dbReference>
<evidence type="ECO:0000313" key="2">
    <source>
        <dbReference type="Proteomes" id="UP000319829"/>
    </source>
</evidence>
<organism evidence="1 2">
    <name type="scientific">Eiseniibacteriota bacterium</name>
    <dbReference type="NCBI Taxonomy" id="2212470"/>
    <lineage>
        <taxon>Bacteria</taxon>
        <taxon>Candidatus Eiseniibacteriota</taxon>
    </lineage>
</organism>
<evidence type="ECO:0000313" key="1">
    <source>
        <dbReference type="EMBL" id="TMQ55827.1"/>
    </source>
</evidence>
<dbReference type="SUPFAM" id="SSF52540">
    <property type="entry name" value="P-loop containing nucleoside triphosphate hydrolases"/>
    <property type="match status" value="1"/>
</dbReference>
<sequence length="382" mass="41817">MAAEALRGQEEALALLRAALQSGHIGHAYLFHGPSGVGKTRAALYFARALLCESGRGDGSPCEACEACRDVLRLKHPDLQLLVPLPTFSSEGRTERQAEEARSEARAAILSRLASDPYFLPLFAKPGVHSVEDLARAKQFLSLTASREGGAKVLILKRAEAMTTPAAHAFLKILEEPQPNRVLILGTRQVRALLPTIQSRCLHVRFRPLSTETISEVLVERRGISKPVARLAAATADGSLGRALQHFEPPLDATGKATLDEGEFSRLRALALDLFVHPRETAILGPLRRGRLDRDRPRFLAAVSLALHYYRDVLRHQILGERAQLANEDLRRQVAADARAIPAESLTQRVRVLEEIAESAQSNVTIPYAVASAQYRMAPGRA</sequence>
<accession>A0A538SWQ4</accession>
<dbReference type="Proteomes" id="UP000319829">
    <property type="component" value="Unassembled WGS sequence"/>
</dbReference>
<dbReference type="PANTHER" id="PTHR11669:SF8">
    <property type="entry name" value="DNA POLYMERASE III SUBUNIT DELTA"/>
    <property type="match status" value="1"/>
</dbReference>